<gene>
    <name evidence="1" type="ORF">UFOVP795_2</name>
</gene>
<reference evidence="1" key="1">
    <citation type="submission" date="2020-04" db="EMBL/GenBank/DDBJ databases">
        <authorList>
            <person name="Chiriac C."/>
            <person name="Salcher M."/>
            <person name="Ghai R."/>
            <person name="Kavagutti S V."/>
        </authorList>
    </citation>
    <scope>NUCLEOTIDE SEQUENCE</scope>
</reference>
<organism evidence="1">
    <name type="scientific">uncultured Caudovirales phage</name>
    <dbReference type="NCBI Taxonomy" id="2100421"/>
    <lineage>
        <taxon>Viruses</taxon>
        <taxon>Duplodnaviria</taxon>
        <taxon>Heunggongvirae</taxon>
        <taxon>Uroviricota</taxon>
        <taxon>Caudoviricetes</taxon>
        <taxon>Peduoviridae</taxon>
        <taxon>Maltschvirus</taxon>
        <taxon>Maltschvirus maltsch</taxon>
    </lineage>
</organism>
<accession>A0A6J5NZC6</accession>
<sequence length="291" mass="29804">MAIQTFTAAQVLTAAQMNSLQANDYNQTVSTKTASHTLVAADKGTRVVMNVASANTVTVNTSLFSAGDTLVIQNIGAGVTTVTAGTATVSSAGPLTIAQYGSGTLYFTSAGVSLWFPSAGPAASSGLTFITSGTITTSATAQINNVFSSTYDNYLMLINYTAGDAGAQYLQLGTSGSPDAGSNYSWALNQNNFYAGSGATTLSGSTSTTKWTYTGKVAAGGGNAAINFFSPNLAAKSSFSDLGTCLNANPEQSNWWGGGSINTSTQYTDITITTVSSTTSFTYKIYGYSNS</sequence>
<evidence type="ECO:0000313" key="1">
    <source>
        <dbReference type="EMBL" id="CAB4163026.1"/>
    </source>
</evidence>
<evidence type="ECO:0008006" key="2">
    <source>
        <dbReference type="Google" id="ProtNLM"/>
    </source>
</evidence>
<dbReference type="EMBL" id="LR796739">
    <property type="protein sequence ID" value="CAB4163026.1"/>
    <property type="molecule type" value="Genomic_DNA"/>
</dbReference>
<protein>
    <recommendedName>
        <fullName evidence="2">Bacteriophage lambda, Stf, side tail fibre-repeat-2</fullName>
    </recommendedName>
</protein>
<name>A0A6J5NZC6_9CAUD</name>
<proteinExistence type="predicted"/>